<dbReference type="InterPro" id="IPR011701">
    <property type="entry name" value="MFS"/>
</dbReference>
<keyword evidence="9" id="KW-1185">Reference proteome</keyword>
<dbReference type="AlphaFoldDB" id="A0A9W8YBB3"/>
<dbReference type="GO" id="GO:0022857">
    <property type="term" value="F:transmembrane transporter activity"/>
    <property type="evidence" value="ECO:0007669"/>
    <property type="project" value="InterPro"/>
</dbReference>
<keyword evidence="3 6" id="KW-0812">Transmembrane</keyword>
<dbReference type="Gene3D" id="1.20.1250.20">
    <property type="entry name" value="MFS general substrate transporter like domains"/>
    <property type="match status" value="1"/>
</dbReference>
<dbReference type="PANTHER" id="PTHR23504">
    <property type="entry name" value="MAJOR FACILITATOR SUPERFAMILY DOMAIN-CONTAINING PROTEIN 10"/>
    <property type="match status" value="1"/>
</dbReference>
<feature type="transmembrane region" description="Helical" evidence="6">
    <location>
        <begin position="234"/>
        <end position="256"/>
    </location>
</feature>
<dbReference type="InterPro" id="IPR020846">
    <property type="entry name" value="MFS_dom"/>
</dbReference>
<dbReference type="Pfam" id="PF07690">
    <property type="entry name" value="MFS_1"/>
    <property type="match status" value="1"/>
</dbReference>
<dbReference type="InterPro" id="IPR036259">
    <property type="entry name" value="MFS_trans_sf"/>
</dbReference>
<comment type="subcellular location">
    <subcellularLocation>
        <location evidence="1">Membrane</location>
        <topology evidence="1">Multi-pass membrane protein</topology>
    </subcellularLocation>
</comment>
<dbReference type="SUPFAM" id="SSF103473">
    <property type="entry name" value="MFS general substrate transporter"/>
    <property type="match status" value="1"/>
</dbReference>
<evidence type="ECO:0000256" key="6">
    <source>
        <dbReference type="SAM" id="Phobius"/>
    </source>
</evidence>
<organism evidence="8 9">
    <name type="scientific">Neocucurbitaria cava</name>
    <dbReference type="NCBI Taxonomy" id="798079"/>
    <lineage>
        <taxon>Eukaryota</taxon>
        <taxon>Fungi</taxon>
        <taxon>Dikarya</taxon>
        <taxon>Ascomycota</taxon>
        <taxon>Pezizomycotina</taxon>
        <taxon>Dothideomycetes</taxon>
        <taxon>Pleosporomycetidae</taxon>
        <taxon>Pleosporales</taxon>
        <taxon>Pleosporineae</taxon>
        <taxon>Cucurbitariaceae</taxon>
        <taxon>Neocucurbitaria</taxon>
    </lineage>
</organism>
<evidence type="ECO:0000313" key="8">
    <source>
        <dbReference type="EMBL" id="KAJ4373085.1"/>
    </source>
</evidence>
<feature type="transmembrane region" description="Helical" evidence="6">
    <location>
        <begin position="89"/>
        <end position="108"/>
    </location>
</feature>
<feature type="transmembrane region" description="Helical" evidence="6">
    <location>
        <begin position="120"/>
        <end position="138"/>
    </location>
</feature>
<reference evidence="8" key="1">
    <citation type="submission" date="2022-10" db="EMBL/GenBank/DDBJ databases">
        <title>Tapping the CABI collections for fungal endophytes: first genome assemblies for Collariella, Neodidymelliopsis, Ascochyta clinopodiicola, Didymella pomorum, Didymosphaeria variabile, Neocosmospora piperis and Neocucurbitaria cava.</title>
        <authorList>
            <person name="Hill R."/>
        </authorList>
    </citation>
    <scope>NUCLEOTIDE SEQUENCE</scope>
    <source>
        <strain evidence="8">IMI 356814</strain>
    </source>
</reference>
<feature type="transmembrane region" description="Helical" evidence="6">
    <location>
        <begin position="519"/>
        <end position="539"/>
    </location>
</feature>
<feature type="transmembrane region" description="Helical" evidence="6">
    <location>
        <begin position="493"/>
        <end position="513"/>
    </location>
</feature>
<gene>
    <name evidence="8" type="ORF">N0V83_003376</name>
</gene>
<dbReference type="OrthoDB" id="10262656at2759"/>
<feature type="transmembrane region" description="Helical" evidence="6">
    <location>
        <begin position="144"/>
        <end position="163"/>
    </location>
</feature>
<evidence type="ECO:0000256" key="3">
    <source>
        <dbReference type="ARBA" id="ARBA00022692"/>
    </source>
</evidence>
<dbReference type="GO" id="GO:0016020">
    <property type="term" value="C:membrane"/>
    <property type="evidence" value="ECO:0007669"/>
    <property type="project" value="UniProtKB-SubCell"/>
</dbReference>
<evidence type="ECO:0000256" key="2">
    <source>
        <dbReference type="ARBA" id="ARBA00022448"/>
    </source>
</evidence>
<evidence type="ECO:0000256" key="4">
    <source>
        <dbReference type="ARBA" id="ARBA00022989"/>
    </source>
</evidence>
<feature type="transmembrane region" description="Helical" evidence="6">
    <location>
        <begin position="449"/>
        <end position="473"/>
    </location>
</feature>
<keyword evidence="5 6" id="KW-0472">Membrane</keyword>
<proteinExistence type="predicted"/>
<feature type="domain" description="Major facilitator superfamily (MFS) profile" evidence="7">
    <location>
        <begin position="44"/>
        <end position="545"/>
    </location>
</feature>
<evidence type="ECO:0000256" key="1">
    <source>
        <dbReference type="ARBA" id="ARBA00004141"/>
    </source>
</evidence>
<evidence type="ECO:0000313" key="9">
    <source>
        <dbReference type="Proteomes" id="UP001140560"/>
    </source>
</evidence>
<dbReference type="EMBL" id="JAPEUY010000005">
    <property type="protein sequence ID" value="KAJ4373085.1"/>
    <property type="molecule type" value="Genomic_DNA"/>
</dbReference>
<dbReference type="Proteomes" id="UP001140560">
    <property type="component" value="Unassembled WGS sequence"/>
</dbReference>
<feature type="transmembrane region" description="Helical" evidence="6">
    <location>
        <begin position="336"/>
        <end position="362"/>
    </location>
</feature>
<name>A0A9W8YBB3_9PLEO</name>
<comment type="caution">
    <text evidence="8">The sequence shown here is derived from an EMBL/GenBank/DDBJ whole genome shotgun (WGS) entry which is preliminary data.</text>
</comment>
<evidence type="ECO:0000256" key="5">
    <source>
        <dbReference type="ARBA" id="ARBA00023136"/>
    </source>
</evidence>
<keyword evidence="2" id="KW-0813">Transport</keyword>
<feature type="transmembrane region" description="Helical" evidence="6">
    <location>
        <begin position="374"/>
        <end position="407"/>
    </location>
</feature>
<dbReference type="PANTHER" id="PTHR23504:SF6">
    <property type="entry name" value="MULTIDRUG TRANSPORTER, PUTATIVE (AFU_ORTHOLOGUE AFUA_4G08740)-RELATED"/>
    <property type="match status" value="1"/>
</dbReference>
<accession>A0A9W8YBB3</accession>
<feature type="transmembrane region" description="Helical" evidence="6">
    <location>
        <begin position="419"/>
        <end position="443"/>
    </location>
</feature>
<dbReference type="PROSITE" id="PS50850">
    <property type="entry name" value="MFS"/>
    <property type="match status" value="1"/>
</dbReference>
<evidence type="ECO:0000259" key="7">
    <source>
        <dbReference type="PROSITE" id="PS50850"/>
    </source>
</evidence>
<protein>
    <recommendedName>
        <fullName evidence="7">Major facilitator superfamily (MFS) profile domain-containing protein</fullName>
    </recommendedName>
</protein>
<sequence>MGAQDRLKEEERLLGDIVMEEKGVSLNAQEEEKATWTNLPHKKQLLLLSLCRLSTPLSNACLLPYLYFLVKSILADPEHHTATQQISRLTGLLVAAYPVGQMMTSMLWGRLSDIYGRKPAILLGLTISVVANLAFGFSRTIGMLVFWRVLAGMANGILGVMRTMTAEIVKERKHRPRAFLAPPVIFNSGRVISLAVGGCLADPVENLPSLFGPRGLFNVSKNSDGVKWALQYPYALPAIFNGAVLFVCLVLATFWLRESLSEKENHKDLGLALGEALSGFIKRKVLRKPASGYALVQVEETEAVRPSISTTPSSAGFSTPTNFTSRPLLRDIWTPLLVKTLVAFALLPLHTATFLHVFPVFLSMPTATSSSSSMFHFIGGLGLASPTIGLYLATFGIAGILLQLFIYPRLQSRIGTLGVFRLASLIFPLAYISAPFLALASGYGPAKYIAMAAVLFTQIIARTMAIPSSVILLTEVAPHRSVLGTIHGAGNTLSAFSSACGPAIGGVLLAKGIEMEAVGLVWWTWLSVVSVVTLVWSFVLDKSQQDGDICESD</sequence>
<keyword evidence="4 6" id="KW-1133">Transmembrane helix</keyword>